<feature type="compositionally biased region" description="Low complexity" evidence="1">
    <location>
        <begin position="76"/>
        <end position="99"/>
    </location>
</feature>
<name>A0A1B7NPW3_9EURO</name>
<dbReference type="Proteomes" id="UP000091918">
    <property type="component" value="Unassembled WGS sequence"/>
</dbReference>
<sequence length="129" mass="14717">MKILIQKLEKNSSSQSPSNQDSIKYKIDEFRKNAKYLFILGLGDSQQEFIRTKLDKFYPTKQGPIQNPNLNELMDQSATQATATAPATTTNSRPSTASSNDERQYHYCEKSGHIFKYCWFKSPNLANAE</sequence>
<accession>A0A1B7NPW3</accession>
<dbReference type="STRING" id="1658172.A0A1B7NPW3"/>
<evidence type="ECO:0000313" key="2">
    <source>
        <dbReference type="EMBL" id="OAX78864.1"/>
    </source>
</evidence>
<keyword evidence="3" id="KW-1185">Reference proteome</keyword>
<evidence type="ECO:0000313" key="3">
    <source>
        <dbReference type="Proteomes" id="UP000091918"/>
    </source>
</evidence>
<feature type="region of interest" description="Disordered" evidence="1">
    <location>
        <begin position="75"/>
        <end position="103"/>
    </location>
</feature>
<dbReference type="OrthoDB" id="4188863at2759"/>
<dbReference type="AlphaFoldDB" id="A0A1B7NPW3"/>
<proteinExistence type="predicted"/>
<organism evidence="2 3">
    <name type="scientific">Emergomyces africanus</name>
    <dbReference type="NCBI Taxonomy" id="1955775"/>
    <lineage>
        <taxon>Eukaryota</taxon>
        <taxon>Fungi</taxon>
        <taxon>Dikarya</taxon>
        <taxon>Ascomycota</taxon>
        <taxon>Pezizomycotina</taxon>
        <taxon>Eurotiomycetes</taxon>
        <taxon>Eurotiomycetidae</taxon>
        <taxon>Onygenales</taxon>
        <taxon>Ajellomycetaceae</taxon>
        <taxon>Emergomyces</taxon>
    </lineage>
</organism>
<reference evidence="2 3" key="1">
    <citation type="submission" date="2015-07" db="EMBL/GenBank/DDBJ databases">
        <title>Emmonsia species relationships and genome sequence.</title>
        <authorList>
            <person name="Cuomo C.A."/>
            <person name="Schwartz I.S."/>
            <person name="Kenyon C."/>
            <person name="de Hoog G.S."/>
            <person name="Govender N.P."/>
            <person name="Botha A."/>
            <person name="Moreno L."/>
            <person name="de Vries M."/>
            <person name="Munoz J.F."/>
            <person name="Stielow J.B."/>
        </authorList>
    </citation>
    <scope>NUCLEOTIDE SEQUENCE [LARGE SCALE GENOMIC DNA]</scope>
    <source>
        <strain evidence="2 3">CBS 136260</strain>
    </source>
</reference>
<gene>
    <name evidence="2" type="ORF">ACJ72_06823</name>
</gene>
<dbReference type="EMBL" id="LGUA01001268">
    <property type="protein sequence ID" value="OAX78864.1"/>
    <property type="molecule type" value="Genomic_DNA"/>
</dbReference>
<comment type="caution">
    <text evidence="2">The sequence shown here is derived from an EMBL/GenBank/DDBJ whole genome shotgun (WGS) entry which is preliminary data.</text>
</comment>
<protein>
    <submittedName>
        <fullName evidence="2">Uncharacterized protein</fullName>
    </submittedName>
</protein>
<feature type="region of interest" description="Disordered" evidence="1">
    <location>
        <begin position="1"/>
        <end position="21"/>
    </location>
</feature>
<evidence type="ECO:0000256" key="1">
    <source>
        <dbReference type="SAM" id="MobiDB-lite"/>
    </source>
</evidence>
<feature type="compositionally biased region" description="Low complexity" evidence="1">
    <location>
        <begin position="11"/>
        <end position="21"/>
    </location>
</feature>